<dbReference type="RefSeq" id="WP_002574838.1">
    <property type="nucleotide sequence ID" value="NZ_BAABXO010000001.1"/>
</dbReference>
<organism evidence="1">
    <name type="scientific">Enterocloster bolteae</name>
    <dbReference type="NCBI Taxonomy" id="208479"/>
    <lineage>
        <taxon>Bacteria</taxon>
        <taxon>Bacillati</taxon>
        <taxon>Bacillota</taxon>
        <taxon>Clostridia</taxon>
        <taxon>Lachnospirales</taxon>
        <taxon>Lachnospiraceae</taxon>
        <taxon>Enterocloster</taxon>
    </lineage>
</organism>
<protein>
    <submittedName>
        <fullName evidence="1">Uncharacterized protein</fullName>
    </submittedName>
</protein>
<accession>A0A6N2XRB1</accession>
<reference evidence="1" key="1">
    <citation type="submission" date="2019-11" db="EMBL/GenBank/DDBJ databases">
        <authorList>
            <person name="Feng L."/>
        </authorList>
    </citation>
    <scope>NUCLEOTIDE SEQUENCE</scope>
    <source>
        <strain evidence="1">CbolteaeLFYP116</strain>
    </source>
</reference>
<name>A0A6N2XRB1_9FIRM</name>
<sequence>MEENVLYLTRFCGMERYPVETATWNIIEGDGTEDAPDMLCLEIDFGMGDGLHEDTAYLEAEPSWEVNFYSLKIPADSLEPGFCLEQPNQEEDVDGNLYYMEHQPTMDNKMEVIEVDGKRLKIRLTGLTEDVNYYDGSKPKNTMELVAWFDKD</sequence>
<gene>
    <name evidence="1" type="ORF">CBLFYP116_05861</name>
</gene>
<dbReference type="EMBL" id="CACRTF010000026">
    <property type="protein sequence ID" value="VYT57029.1"/>
    <property type="molecule type" value="Genomic_DNA"/>
</dbReference>
<evidence type="ECO:0000313" key="1">
    <source>
        <dbReference type="EMBL" id="VYT57029.1"/>
    </source>
</evidence>
<proteinExistence type="predicted"/>
<dbReference type="AlphaFoldDB" id="A0A6N2XRB1"/>